<proteinExistence type="predicted"/>
<evidence type="ECO:0000313" key="1">
    <source>
        <dbReference type="EMBL" id="GFA55852.1"/>
    </source>
</evidence>
<reference evidence="1" key="1">
    <citation type="journal article" date="2019" name="Sci. Rep.">
        <title>Draft genome of Tanacetum cinerariifolium, the natural source of mosquito coil.</title>
        <authorList>
            <person name="Yamashiro T."/>
            <person name="Shiraishi A."/>
            <person name="Satake H."/>
            <person name="Nakayama K."/>
        </authorList>
    </citation>
    <scope>NUCLEOTIDE SEQUENCE</scope>
</reference>
<dbReference type="EMBL" id="BKCJ010445352">
    <property type="protein sequence ID" value="GFA55852.1"/>
    <property type="molecule type" value="Genomic_DNA"/>
</dbReference>
<dbReference type="SUPFAM" id="SSF53098">
    <property type="entry name" value="Ribonuclease H-like"/>
    <property type="match status" value="1"/>
</dbReference>
<protein>
    <submittedName>
        <fullName evidence="1">Ribonuclease H-like domain-containing protein</fullName>
    </submittedName>
</protein>
<accession>A0A699JSL7</accession>
<dbReference type="AlphaFoldDB" id="A0A699JSL7"/>
<organism evidence="1">
    <name type="scientific">Tanacetum cinerariifolium</name>
    <name type="common">Dalmatian daisy</name>
    <name type="synonym">Chrysanthemum cinerariifolium</name>
    <dbReference type="NCBI Taxonomy" id="118510"/>
    <lineage>
        <taxon>Eukaryota</taxon>
        <taxon>Viridiplantae</taxon>
        <taxon>Streptophyta</taxon>
        <taxon>Embryophyta</taxon>
        <taxon>Tracheophyta</taxon>
        <taxon>Spermatophyta</taxon>
        <taxon>Magnoliopsida</taxon>
        <taxon>eudicotyledons</taxon>
        <taxon>Gunneridae</taxon>
        <taxon>Pentapetalae</taxon>
        <taxon>asterids</taxon>
        <taxon>campanulids</taxon>
        <taxon>Asterales</taxon>
        <taxon>Asteraceae</taxon>
        <taxon>Asteroideae</taxon>
        <taxon>Anthemideae</taxon>
        <taxon>Anthemidinae</taxon>
        <taxon>Tanacetum</taxon>
    </lineage>
</organism>
<feature type="non-terminal residue" evidence="1">
    <location>
        <position position="234"/>
    </location>
</feature>
<name>A0A699JSL7_TANCI</name>
<gene>
    <name evidence="1" type="ORF">Tci_627824</name>
</gene>
<dbReference type="InterPro" id="IPR012337">
    <property type="entry name" value="RNaseH-like_sf"/>
</dbReference>
<comment type="caution">
    <text evidence="1">The sequence shown here is derived from an EMBL/GenBank/DDBJ whole genome shotgun (WGS) entry which is preliminary data.</text>
</comment>
<sequence>MLADSLLPILFWAETVKTACYVHNRVLVPKPHNKTPYELLLGQTPSIGFMIPFGYPVTILNTLDPLGSGTTWLFDIDTLIKSMNYQPVTRDNQSNPSAGVQEQFDAKKAREENVQQYVLFPVWSSGSKDPYNTNGDATFEVKEPEFEVEKSESEVYVSLSSSAKTKKHDDKTKREAKGKSHVKLLTGYRNLSKEFEDFSHKSINEVNAASTTVPAVGQISTNSTKTFSAAGPSN</sequence>